<feature type="transmembrane region" description="Helical" evidence="1">
    <location>
        <begin position="310"/>
        <end position="329"/>
    </location>
</feature>
<keyword evidence="1" id="KW-1133">Transmembrane helix</keyword>
<feature type="transmembrane region" description="Helical" evidence="1">
    <location>
        <begin position="47"/>
        <end position="71"/>
    </location>
</feature>
<comment type="caution">
    <text evidence="2">The sequence shown here is derived from an EMBL/GenBank/DDBJ whole genome shotgun (WGS) entry which is preliminary data.</text>
</comment>
<dbReference type="InterPro" id="IPR036259">
    <property type="entry name" value="MFS_trans_sf"/>
</dbReference>
<feature type="transmembrane region" description="Helical" evidence="1">
    <location>
        <begin position="140"/>
        <end position="163"/>
    </location>
</feature>
<feature type="transmembrane region" description="Helical" evidence="1">
    <location>
        <begin position="374"/>
        <end position="397"/>
    </location>
</feature>
<dbReference type="PANTHER" id="PTHR23523">
    <property type="match status" value="1"/>
</dbReference>
<dbReference type="SUPFAM" id="SSF103473">
    <property type="entry name" value="MFS general substrate transporter"/>
    <property type="match status" value="1"/>
</dbReference>
<evidence type="ECO:0000313" key="2">
    <source>
        <dbReference type="EMBL" id="MFD1202411.1"/>
    </source>
</evidence>
<dbReference type="Proteomes" id="UP001597181">
    <property type="component" value="Unassembled WGS sequence"/>
</dbReference>
<organism evidence="2 3">
    <name type="scientific">Leucobacter albus</name>
    <dbReference type="NCBI Taxonomy" id="272210"/>
    <lineage>
        <taxon>Bacteria</taxon>
        <taxon>Bacillati</taxon>
        <taxon>Actinomycetota</taxon>
        <taxon>Actinomycetes</taxon>
        <taxon>Micrococcales</taxon>
        <taxon>Microbacteriaceae</taxon>
        <taxon>Leucobacter</taxon>
    </lineage>
</organism>
<feature type="transmembrane region" description="Helical" evidence="1">
    <location>
        <begin position="83"/>
        <end position="100"/>
    </location>
</feature>
<keyword evidence="1" id="KW-0472">Membrane</keyword>
<evidence type="ECO:0000313" key="3">
    <source>
        <dbReference type="Proteomes" id="UP001597181"/>
    </source>
</evidence>
<dbReference type="InterPro" id="IPR011701">
    <property type="entry name" value="MFS"/>
</dbReference>
<feature type="transmembrane region" description="Helical" evidence="1">
    <location>
        <begin position="106"/>
        <end position="128"/>
    </location>
</feature>
<keyword evidence="3" id="KW-1185">Reference proteome</keyword>
<sequence>MTTPTTQTPALRRPALMILALVLVALNLRLAITSAAALLTMLTEAGALNSVTVVLVPAIPTAVFAVAGVSTARLASRWGVERTVAVGLAVLALGLIIRAIPAPWIVVAGTVIATGGLAVVNILLPAVVRLHFARNIGTVTTIYSTAMSLGAATAAATAVPVALALGSPTLGLAAWAIPALIALTVWAIVMPLQRPARVAPPADDAAAARGARQPLPAGTWLLASFFALQSLLSYVIMGWLPTIAVGSGLSPERAGVLLGIAMAVGVPGTVLIMPLARGAKRMRLGFAIVASATAGGVLGFLFAPLALPEVWAGLLGLGMCAFPLALGLIASIGRDAIESARVSTTVQSIGYTVATLGPLGAGALHQAVGSWTPVLVLLAVGAAVQATVGLVLTGVVWRGRAAVKTVE</sequence>
<dbReference type="Gene3D" id="1.20.1250.20">
    <property type="entry name" value="MFS general substrate transporter like domains"/>
    <property type="match status" value="2"/>
</dbReference>
<name>A0ABW3TNW4_9MICO</name>
<dbReference type="InterPro" id="IPR052524">
    <property type="entry name" value="MFS_Cyanate_Porter"/>
</dbReference>
<dbReference type="Pfam" id="PF07690">
    <property type="entry name" value="MFS_1"/>
    <property type="match status" value="1"/>
</dbReference>
<feature type="transmembrane region" description="Helical" evidence="1">
    <location>
        <begin position="219"/>
        <end position="242"/>
    </location>
</feature>
<accession>A0ABW3TNW4</accession>
<feature type="transmembrane region" description="Helical" evidence="1">
    <location>
        <begin position="284"/>
        <end position="304"/>
    </location>
</feature>
<feature type="transmembrane region" description="Helical" evidence="1">
    <location>
        <begin position="254"/>
        <end position="272"/>
    </location>
</feature>
<protein>
    <submittedName>
        <fullName evidence="2">MFS transporter</fullName>
    </submittedName>
</protein>
<gene>
    <name evidence="2" type="ORF">ACFQ3U_10950</name>
</gene>
<reference evidence="3" key="1">
    <citation type="journal article" date="2019" name="Int. J. Syst. Evol. Microbiol.">
        <title>The Global Catalogue of Microorganisms (GCM) 10K type strain sequencing project: providing services to taxonomists for standard genome sequencing and annotation.</title>
        <authorList>
            <consortium name="The Broad Institute Genomics Platform"/>
            <consortium name="The Broad Institute Genome Sequencing Center for Infectious Disease"/>
            <person name="Wu L."/>
            <person name="Ma J."/>
        </authorList>
    </citation>
    <scope>NUCLEOTIDE SEQUENCE [LARGE SCALE GENOMIC DNA]</scope>
    <source>
        <strain evidence="3">CCUG 50213</strain>
    </source>
</reference>
<evidence type="ECO:0000256" key="1">
    <source>
        <dbReference type="SAM" id="Phobius"/>
    </source>
</evidence>
<feature type="transmembrane region" description="Helical" evidence="1">
    <location>
        <begin position="349"/>
        <end position="368"/>
    </location>
</feature>
<feature type="transmembrane region" description="Helical" evidence="1">
    <location>
        <begin position="169"/>
        <end position="189"/>
    </location>
</feature>
<dbReference type="RefSeq" id="WP_343960860.1">
    <property type="nucleotide sequence ID" value="NZ_BAAAKZ010000010.1"/>
</dbReference>
<dbReference type="EMBL" id="JBHTLY010000004">
    <property type="protein sequence ID" value="MFD1202411.1"/>
    <property type="molecule type" value="Genomic_DNA"/>
</dbReference>
<proteinExistence type="predicted"/>
<dbReference type="PANTHER" id="PTHR23523:SF2">
    <property type="entry name" value="2-NITROIMIDAZOLE TRANSPORTER"/>
    <property type="match status" value="1"/>
</dbReference>
<keyword evidence="1" id="KW-0812">Transmembrane</keyword>